<dbReference type="InterPro" id="IPR036465">
    <property type="entry name" value="vWFA_dom_sf"/>
</dbReference>
<dbReference type="AlphaFoldDB" id="A0A6J4HU45"/>
<protein>
    <recommendedName>
        <fullName evidence="2">RNA-binding protein RO60 vWA domain-containing protein</fullName>
    </recommendedName>
</protein>
<proteinExistence type="predicted"/>
<reference evidence="3" key="1">
    <citation type="submission" date="2020-02" db="EMBL/GenBank/DDBJ databases">
        <authorList>
            <person name="Meier V. D."/>
        </authorList>
    </citation>
    <scope>NUCLEOTIDE SEQUENCE</scope>
    <source>
        <strain evidence="3">AVDCRST_MAG77</strain>
    </source>
</reference>
<name>A0A6J4HU45_9CHLR</name>
<evidence type="ECO:0000259" key="2">
    <source>
        <dbReference type="Pfam" id="PF25045"/>
    </source>
</evidence>
<dbReference type="Pfam" id="PF25045">
    <property type="entry name" value="vWA_Ro60"/>
    <property type="match status" value="1"/>
</dbReference>
<gene>
    <name evidence="3" type="ORF">AVDCRST_MAG77-1137</name>
</gene>
<sequence length="54" mass="5265">MVSNGFSITDPDDGGMLDVVGFDTATPQVIGGFARGAGGEESSPPDAPAAPLAT</sequence>
<dbReference type="InterPro" id="IPR056800">
    <property type="entry name" value="vWA_Ro60"/>
</dbReference>
<organism evidence="3">
    <name type="scientific">uncultured Chloroflexota bacterium</name>
    <dbReference type="NCBI Taxonomy" id="166587"/>
    <lineage>
        <taxon>Bacteria</taxon>
        <taxon>Bacillati</taxon>
        <taxon>Chloroflexota</taxon>
        <taxon>environmental samples</taxon>
    </lineage>
</organism>
<feature type="domain" description="RNA-binding protein RO60 vWA" evidence="2">
    <location>
        <begin position="1"/>
        <end position="34"/>
    </location>
</feature>
<evidence type="ECO:0000256" key="1">
    <source>
        <dbReference type="SAM" id="MobiDB-lite"/>
    </source>
</evidence>
<evidence type="ECO:0000313" key="3">
    <source>
        <dbReference type="EMBL" id="CAA9233512.1"/>
    </source>
</evidence>
<feature type="region of interest" description="Disordered" evidence="1">
    <location>
        <begin position="31"/>
        <end position="54"/>
    </location>
</feature>
<dbReference type="EMBL" id="CADCTC010000074">
    <property type="protein sequence ID" value="CAA9233512.1"/>
    <property type="molecule type" value="Genomic_DNA"/>
</dbReference>
<feature type="region of interest" description="Disordered" evidence="1">
    <location>
        <begin position="1"/>
        <end position="20"/>
    </location>
</feature>
<dbReference type="Gene3D" id="3.40.50.410">
    <property type="entry name" value="von Willebrand factor, type A domain"/>
    <property type="match status" value="1"/>
</dbReference>
<accession>A0A6J4HU45</accession>